<comment type="function">
    <text evidence="5">Oxidizes proline to glutamate for use as a carbon and nitrogen source.</text>
</comment>
<comment type="pathway">
    <text evidence="5">Amino-acid degradation; L-proline degradation into L-glutamate; L-glutamate from L-proline: step 1/2.</text>
</comment>
<dbReference type="UniPathway" id="UPA00261">
    <property type="reaction ID" value="UER00373"/>
</dbReference>
<comment type="similarity">
    <text evidence="5">In the C-terminal section; belongs to the aldehyde dehydrogenase family.</text>
</comment>
<dbReference type="InterPro" id="IPR024089">
    <property type="entry name" value="PRODH_PutA_dom_I/II"/>
</dbReference>
<evidence type="ECO:0000259" key="8">
    <source>
        <dbReference type="Pfam" id="PF01619"/>
    </source>
</evidence>
<reference evidence="11 12" key="1">
    <citation type="submission" date="2015-04" db="EMBL/GenBank/DDBJ databases">
        <title>Whole genome shotgun sequence of Sphingomonas changbaiensis NBRC 104936.</title>
        <authorList>
            <person name="Katano-Makiyama Y."/>
            <person name="Hosoyama A."/>
            <person name="Hashimoto M."/>
            <person name="Noguchi M."/>
            <person name="Tsuchikane K."/>
            <person name="Ohji S."/>
            <person name="Yamazoe A."/>
            <person name="Ichikawa N."/>
            <person name="Kimura A."/>
            <person name="Fujita N."/>
        </authorList>
    </citation>
    <scope>NUCLEOTIDE SEQUENCE [LARGE SCALE GENOMIC DNA]</scope>
    <source>
        <strain evidence="11 12">NBRC 104936</strain>
    </source>
</reference>
<feature type="active site" evidence="6">
    <location>
        <position position="782"/>
    </location>
</feature>
<keyword evidence="5" id="KW-0285">Flavoprotein</keyword>
<dbReference type="EC" id="1.2.1.88" evidence="5"/>
<comment type="caution">
    <text evidence="11">The sequence shown here is derived from an EMBL/GenBank/DDBJ whole genome shotgun (WGS) entry which is preliminary data.</text>
</comment>
<dbReference type="OrthoDB" id="9812625at2"/>
<dbReference type="InterPro" id="IPR050485">
    <property type="entry name" value="Proline_metab_enzyme"/>
</dbReference>
<evidence type="ECO:0000313" key="12">
    <source>
        <dbReference type="Proteomes" id="UP000033202"/>
    </source>
</evidence>
<keyword evidence="5" id="KW-0238">DNA-binding</keyword>
<evidence type="ECO:0000256" key="2">
    <source>
        <dbReference type="ARBA" id="ARBA00023002"/>
    </source>
</evidence>
<accession>A0A0E9MN09</accession>
<keyword evidence="3 5" id="KW-0520">NAD</keyword>
<feature type="domain" description="Proline dehydrogenase PutA" evidence="9">
    <location>
        <begin position="60"/>
        <end position="166"/>
    </location>
</feature>
<dbReference type="PANTHER" id="PTHR42862">
    <property type="entry name" value="DELTA-1-PYRROLINE-5-CARBOXYLATE DEHYDROGENASE 1, ISOFORM A-RELATED"/>
    <property type="match status" value="1"/>
</dbReference>
<dbReference type="InterPro" id="IPR029041">
    <property type="entry name" value="FAD-linked_oxidoreductase-like"/>
</dbReference>
<evidence type="ECO:0000256" key="5">
    <source>
        <dbReference type="PIRNR" id="PIRNR000197"/>
    </source>
</evidence>
<evidence type="ECO:0000256" key="4">
    <source>
        <dbReference type="ARBA" id="ARBA00048142"/>
    </source>
</evidence>
<feature type="domain" description="Proline utilization A proline dehydrogenase N-terminal" evidence="10">
    <location>
        <begin position="8"/>
        <end position="52"/>
    </location>
</feature>
<feature type="active site" evidence="6">
    <location>
        <position position="816"/>
    </location>
</feature>
<dbReference type="EMBL" id="BBWU01000021">
    <property type="protein sequence ID" value="GAO38909.1"/>
    <property type="molecule type" value="Genomic_DNA"/>
</dbReference>
<dbReference type="SUPFAM" id="SSF81935">
    <property type="entry name" value="N-terminal domain of bifunctional PutA protein"/>
    <property type="match status" value="1"/>
</dbReference>
<keyword evidence="2 5" id="KW-0560">Oxidoreductase</keyword>
<sequence>MQSLAEYRAAIASRHRIEEQVALAQLLPLARSTSAEQPRVEETTRSLLEALRRHPDAGLVERFMREYALSSEEGIALLSLAEAYLRVPDPHTANLLIQDKVQMGDWASHGRRAPSAVVNTATFGLILTKTLTAPGAGALRGLIARMGEPFVRMGVAAAMQLMGGQFVLGRTIDEALARARREGAICSFDMLGEAAFTAADARRYFEAYEGAIEAVGTAASQDAPLSKRHSVSIKLSALHPRYEAGQAERAVRELSAAVITLAKRAKRHGIGLTIDAEEADRLEMSLDIIAAVAADPALAGWDGLGMAIQAYQKRAMGVIEWADALGAATGRRIQVRLVKGAYWDTEIKHAQEEGLDGYPVYTRKEATDVSYLACARRMLAAENIAPAFATHNALTVASLMTWAGNRDDIEFQRLHGMGEPLYAEALKDGRHQVRVYAPVGGYRDLLAYLVRRLLENGANSSFVHQIGDTSRDIDALATDPVALVEANGGAPNPIISMPADLFGAERLNSEGTDLSDREVLRALEARVVATAPEDRRAGPLIGGQEAAGAATPVVNPANPDDVVGEVVDATPDQVRVAIERASRAAPAWAALPVEERAACLERAADLLEKEKEAFFALAVREAGKCLPDTVAEVREAVDFCRYYAAQARRLLVTHVLPGPTGECNEMRLSGRGVFACISPWNFPLAIFLGQVTAALVAGNAVIAKPAPQTPLIAARAVRLLHRAGVPGDVLQLLPGGADVGAALVADRRVSGVAFTGSTGAAKRIARSILDDDLRPIAPLVAETGGINAMIVDSTALPEQVVADVIDSAFRSAGQRCSALRLLCLQEDVADGILEMLQGAMAELKLGDPALASTDVGPLIDEAARGRVQGYIDANAARVIASLPTDDAPGGHFVGPTIIRLDTPEELTTEVFGPVLHVVTWKAGELEALVDRINANGYGLTMGLHSRLASAMDIVRARAKVGNLYVNRSTIGAVVGVQPFGGEGLSGTGFKAGGPHYLLRFVTERAISIDTTSAGGNAALFSAEVPAAMA</sequence>
<keyword evidence="5" id="KW-0804">Transcription</keyword>
<dbReference type="InterPro" id="IPR016161">
    <property type="entry name" value="Ald_DH/histidinol_DH"/>
</dbReference>
<dbReference type="Pfam" id="PF01619">
    <property type="entry name" value="Pro_dh"/>
    <property type="match status" value="1"/>
</dbReference>
<dbReference type="SUPFAM" id="SSF53720">
    <property type="entry name" value="ALDH-like"/>
    <property type="match status" value="1"/>
</dbReference>
<dbReference type="InterPro" id="IPR016160">
    <property type="entry name" value="Ald_DH_CS_CYS"/>
</dbReference>
<evidence type="ECO:0000313" key="11">
    <source>
        <dbReference type="EMBL" id="GAO38909.1"/>
    </source>
</evidence>
<dbReference type="InterPro" id="IPR025703">
    <property type="entry name" value="Bifunct_PutA"/>
</dbReference>
<dbReference type="AlphaFoldDB" id="A0A0E9MN09"/>
<dbReference type="InterPro" id="IPR024082">
    <property type="entry name" value="PRODH_PutA_dom_II"/>
</dbReference>
<keyword evidence="5" id="KW-0642">Proline metabolism</keyword>
<dbReference type="GO" id="GO:0003700">
    <property type="term" value="F:DNA-binding transcription factor activity"/>
    <property type="evidence" value="ECO:0007669"/>
    <property type="project" value="InterPro"/>
</dbReference>
<dbReference type="Gene3D" id="3.20.20.220">
    <property type="match status" value="2"/>
</dbReference>
<dbReference type="RefSeq" id="WP_046347741.1">
    <property type="nucleotide sequence ID" value="NZ_BBWU01000021.1"/>
</dbReference>
<dbReference type="PROSITE" id="PS00070">
    <property type="entry name" value="ALDEHYDE_DEHYDR_CYS"/>
    <property type="match status" value="1"/>
</dbReference>
<evidence type="ECO:0000259" key="10">
    <source>
        <dbReference type="Pfam" id="PF18327"/>
    </source>
</evidence>
<comment type="cofactor">
    <cofactor evidence="5">
        <name>FAD</name>
        <dbReference type="ChEBI" id="CHEBI:57692"/>
    </cofactor>
</comment>
<comment type="catalytic activity">
    <reaction evidence="4 5">
        <text>L-glutamate 5-semialdehyde + NAD(+) + H2O = L-glutamate + NADH + 2 H(+)</text>
        <dbReference type="Rhea" id="RHEA:30235"/>
        <dbReference type="ChEBI" id="CHEBI:15377"/>
        <dbReference type="ChEBI" id="CHEBI:15378"/>
        <dbReference type="ChEBI" id="CHEBI:29985"/>
        <dbReference type="ChEBI" id="CHEBI:57540"/>
        <dbReference type="ChEBI" id="CHEBI:57945"/>
        <dbReference type="ChEBI" id="CHEBI:58066"/>
        <dbReference type="EC" id="1.2.1.88"/>
    </reaction>
</comment>
<protein>
    <recommendedName>
        <fullName evidence="5">Bifunctional protein PutA</fullName>
    </recommendedName>
    <domain>
        <recommendedName>
            <fullName evidence="5">Proline dehydrogenase</fullName>
            <ecNumber evidence="5">1.5.5.2</ecNumber>
        </recommendedName>
        <alternativeName>
            <fullName evidence="5">Proline oxidase</fullName>
        </alternativeName>
    </domain>
    <domain>
        <recommendedName>
            <fullName evidence="5">Delta-1-pyrroline-5-carboxylate dehydrogenase</fullName>
            <shortName evidence="5">P5C dehydrogenase</shortName>
            <ecNumber evidence="5">1.2.1.88</ecNumber>
        </recommendedName>
        <alternativeName>
            <fullName evidence="5">L-glutamate gamma-semialdehyde dehydrogenase</fullName>
        </alternativeName>
    </domain>
</protein>
<dbReference type="InterPro" id="IPR002872">
    <property type="entry name" value="Proline_DH_dom"/>
</dbReference>
<gene>
    <name evidence="11" type="primary">putA</name>
    <name evidence="11" type="ORF">SCH01S_21_00960</name>
</gene>
<dbReference type="GO" id="GO:0003677">
    <property type="term" value="F:DNA binding"/>
    <property type="evidence" value="ECO:0007669"/>
    <property type="project" value="UniProtKB-KW"/>
</dbReference>
<dbReference type="GO" id="GO:0004657">
    <property type="term" value="F:proline dehydrogenase activity"/>
    <property type="evidence" value="ECO:0007669"/>
    <property type="project" value="UniProtKB-UniRule"/>
</dbReference>
<dbReference type="FunFam" id="3.40.309.10:FF:000005">
    <property type="entry name" value="1-pyrroline-5-carboxylate dehydrogenase 1"/>
    <property type="match status" value="1"/>
</dbReference>
<dbReference type="SUPFAM" id="SSF51730">
    <property type="entry name" value="FAD-linked oxidoreductase"/>
    <property type="match status" value="1"/>
</dbReference>
<dbReference type="PANTHER" id="PTHR42862:SF1">
    <property type="entry name" value="DELTA-1-PYRROLINE-5-CARBOXYLATE DEHYDROGENASE 2, ISOFORM A-RELATED"/>
    <property type="match status" value="1"/>
</dbReference>
<keyword evidence="5" id="KW-0274">FAD</keyword>
<keyword evidence="5" id="KW-0805">Transcription regulation</keyword>
<dbReference type="NCBIfam" id="NF008869">
    <property type="entry name" value="PRK11904.1"/>
    <property type="match status" value="1"/>
</dbReference>
<dbReference type="GO" id="GO:0010133">
    <property type="term" value="P:L-proline catabolic process to L-glutamate"/>
    <property type="evidence" value="ECO:0007669"/>
    <property type="project" value="UniProtKB-UniRule"/>
</dbReference>
<dbReference type="Gene3D" id="3.40.309.10">
    <property type="entry name" value="Aldehyde Dehydrogenase, Chain A, domain 2"/>
    <property type="match status" value="1"/>
</dbReference>
<evidence type="ECO:0000256" key="3">
    <source>
        <dbReference type="ARBA" id="ARBA00023027"/>
    </source>
</evidence>
<dbReference type="InterPro" id="IPR015590">
    <property type="entry name" value="Aldehyde_DH_dom"/>
</dbReference>
<dbReference type="Proteomes" id="UP000033202">
    <property type="component" value="Unassembled WGS sequence"/>
</dbReference>
<dbReference type="NCBIfam" id="TIGR01238">
    <property type="entry name" value="D1pyr5carbox3"/>
    <property type="match status" value="1"/>
</dbReference>
<proteinExistence type="inferred from homology"/>
<keyword evidence="12" id="KW-1185">Reference proteome</keyword>
<feature type="domain" description="Aldehyde dehydrogenase" evidence="7">
    <location>
        <begin position="549"/>
        <end position="1002"/>
    </location>
</feature>
<dbReference type="CDD" id="cd07125">
    <property type="entry name" value="ALDH_PutA-P5CDH"/>
    <property type="match status" value="1"/>
</dbReference>
<comment type="catalytic activity">
    <reaction evidence="5">
        <text>L-proline + a quinone = (S)-1-pyrroline-5-carboxylate + a quinol + H(+)</text>
        <dbReference type="Rhea" id="RHEA:23784"/>
        <dbReference type="ChEBI" id="CHEBI:15378"/>
        <dbReference type="ChEBI" id="CHEBI:17388"/>
        <dbReference type="ChEBI" id="CHEBI:24646"/>
        <dbReference type="ChEBI" id="CHEBI:60039"/>
        <dbReference type="ChEBI" id="CHEBI:132124"/>
        <dbReference type="EC" id="1.5.5.2"/>
    </reaction>
</comment>
<feature type="domain" description="Proline dehydrogenase" evidence="8">
    <location>
        <begin position="175"/>
        <end position="465"/>
    </location>
</feature>
<evidence type="ECO:0000256" key="6">
    <source>
        <dbReference type="PIRSR" id="PIRSR000197-1"/>
    </source>
</evidence>
<dbReference type="InterPro" id="IPR005933">
    <property type="entry name" value="PutA_C"/>
</dbReference>
<dbReference type="GO" id="GO:0009898">
    <property type="term" value="C:cytoplasmic side of plasma membrane"/>
    <property type="evidence" value="ECO:0007669"/>
    <property type="project" value="TreeGrafter"/>
</dbReference>
<dbReference type="PIRSF" id="PIRSF000197">
    <property type="entry name" value="Bifunct_PutA"/>
    <property type="match status" value="1"/>
</dbReference>
<name>A0A0E9MN09_9SPHN</name>
<evidence type="ECO:0000259" key="7">
    <source>
        <dbReference type="Pfam" id="PF00171"/>
    </source>
</evidence>
<dbReference type="Pfam" id="PF14850">
    <property type="entry name" value="Pro_dh-DNA_bdg"/>
    <property type="match status" value="1"/>
</dbReference>
<organism evidence="11 12">
    <name type="scientific">Sphingomonas changbaiensis NBRC 104936</name>
    <dbReference type="NCBI Taxonomy" id="1219043"/>
    <lineage>
        <taxon>Bacteria</taxon>
        <taxon>Pseudomonadati</taxon>
        <taxon>Pseudomonadota</taxon>
        <taxon>Alphaproteobacteria</taxon>
        <taxon>Sphingomonadales</taxon>
        <taxon>Sphingomonadaceae</taxon>
        <taxon>Sphingomonas</taxon>
    </lineage>
</organism>
<keyword evidence="5" id="KW-0678">Repressor</keyword>
<dbReference type="InterPro" id="IPR016163">
    <property type="entry name" value="Ald_DH_C"/>
</dbReference>
<dbReference type="GO" id="GO:0003842">
    <property type="term" value="F:L-glutamate gamma-semialdehyde dehydrogenase activity"/>
    <property type="evidence" value="ECO:0007669"/>
    <property type="project" value="UniProtKB-UniRule"/>
</dbReference>
<comment type="pathway">
    <text evidence="1 5">Amino-acid degradation; L-proline degradation into L-glutamate; L-glutamate from L-proline: step 2/2.</text>
</comment>
<evidence type="ECO:0000256" key="1">
    <source>
        <dbReference type="ARBA" id="ARBA00004786"/>
    </source>
</evidence>
<dbReference type="InterPro" id="IPR016162">
    <property type="entry name" value="Ald_DH_N"/>
</dbReference>
<dbReference type="Gene3D" id="3.40.605.10">
    <property type="entry name" value="Aldehyde Dehydrogenase, Chain A, domain 1"/>
    <property type="match status" value="1"/>
</dbReference>
<dbReference type="STRING" id="1219043.SCH01S_21_00960"/>
<comment type="similarity">
    <text evidence="5">In the N-terminal section; belongs to the proline dehydrogenase family.</text>
</comment>
<evidence type="ECO:0000259" key="9">
    <source>
        <dbReference type="Pfam" id="PF14850"/>
    </source>
</evidence>
<dbReference type="InterPro" id="IPR041349">
    <property type="entry name" value="PRODH"/>
</dbReference>
<dbReference type="EC" id="1.5.5.2" evidence="5"/>
<dbReference type="Pfam" id="PF18327">
    <property type="entry name" value="PRODH"/>
    <property type="match status" value="1"/>
</dbReference>
<dbReference type="Pfam" id="PF00171">
    <property type="entry name" value="Aldedh"/>
    <property type="match status" value="1"/>
</dbReference>